<dbReference type="PANTHER" id="PTHR23294">
    <property type="entry name" value="ET TRANSLATION PRODUCT-RELATED"/>
    <property type="match status" value="1"/>
</dbReference>
<feature type="coiled-coil region" evidence="5">
    <location>
        <begin position="60"/>
        <end position="87"/>
    </location>
</feature>
<feature type="transmembrane region" description="Helical" evidence="6">
    <location>
        <begin position="188"/>
        <end position="211"/>
    </location>
</feature>
<keyword evidence="2 6" id="KW-0812">Transmembrane</keyword>
<dbReference type="Pfam" id="PF05978">
    <property type="entry name" value="UNC-93"/>
    <property type="match status" value="1"/>
</dbReference>
<dbReference type="GO" id="GO:0016020">
    <property type="term" value="C:membrane"/>
    <property type="evidence" value="ECO:0007669"/>
    <property type="project" value="UniProtKB-SubCell"/>
</dbReference>
<feature type="transmembrane region" description="Helical" evidence="6">
    <location>
        <begin position="218"/>
        <end position="235"/>
    </location>
</feature>
<protein>
    <recommendedName>
        <fullName evidence="8">Major facilitator superfamily (MFS) profile domain-containing protein</fullName>
    </recommendedName>
</protein>
<dbReference type="InterPro" id="IPR036259">
    <property type="entry name" value="MFS_trans_sf"/>
</dbReference>
<keyword evidence="4 6" id="KW-0472">Membrane</keyword>
<reference evidence="7" key="1">
    <citation type="submission" date="2013-12" db="EMBL/GenBank/DDBJ databases">
        <title>The Genome Sequence of Aphanomyces astaci APO3.</title>
        <authorList>
            <consortium name="The Broad Institute Genomics Platform"/>
            <person name="Russ C."/>
            <person name="Tyler B."/>
            <person name="van West P."/>
            <person name="Dieguez-Uribeondo J."/>
            <person name="Young S.K."/>
            <person name="Zeng Q."/>
            <person name="Gargeya S."/>
            <person name="Fitzgerald M."/>
            <person name="Abouelleil A."/>
            <person name="Alvarado L."/>
            <person name="Chapman S.B."/>
            <person name="Gainer-Dewar J."/>
            <person name="Goldberg J."/>
            <person name="Griggs A."/>
            <person name="Gujja S."/>
            <person name="Hansen M."/>
            <person name="Howarth C."/>
            <person name="Imamovic A."/>
            <person name="Ireland A."/>
            <person name="Larimer J."/>
            <person name="McCowan C."/>
            <person name="Murphy C."/>
            <person name="Pearson M."/>
            <person name="Poon T.W."/>
            <person name="Priest M."/>
            <person name="Roberts A."/>
            <person name="Saif S."/>
            <person name="Shea T."/>
            <person name="Sykes S."/>
            <person name="Wortman J."/>
            <person name="Nusbaum C."/>
            <person name="Birren B."/>
        </authorList>
    </citation>
    <scope>NUCLEOTIDE SEQUENCE [LARGE SCALE GENOMIC DNA]</scope>
    <source>
        <strain evidence="7">APO3</strain>
    </source>
</reference>
<dbReference type="EMBL" id="KI913151">
    <property type="protein sequence ID" value="ETV72999.1"/>
    <property type="molecule type" value="Genomic_DNA"/>
</dbReference>
<dbReference type="PANTHER" id="PTHR23294:SF59">
    <property type="entry name" value="UNC93-LIKE PROTEIN C922.05C"/>
    <property type="match status" value="1"/>
</dbReference>
<evidence type="ECO:0000256" key="6">
    <source>
        <dbReference type="SAM" id="Phobius"/>
    </source>
</evidence>
<evidence type="ECO:0000313" key="7">
    <source>
        <dbReference type="EMBL" id="ETV72999.1"/>
    </source>
</evidence>
<dbReference type="AlphaFoldDB" id="W4G1R8"/>
<evidence type="ECO:0008006" key="8">
    <source>
        <dbReference type="Google" id="ProtNLM"/>
    </source>
</evidence>
<feature type="transmembrane region" description="Helical" evidence="6">
    <location>
        <begin position="255"/>
        <end position="273"/>
    </location>
</feature>
<evidence type="ECO:0000256" key="2">
    <source>
        <dbReference type="ARBA" id="ARBA00022692"/>
    </source>
</evidence>
<dbReference type="VEuPathDB" id="FungiDB:H257_12044"/>
<feature type="transmembrane region" description="Helical" evidence="6">
    <location>
        <begin position="293"/>
        <end position="312"/>
    </location>
</feature>
<sequence length="566" mass="61806">MAEELVQGVADAVVAFFAKEDTGHLVTASILSVSILMTIALLSQGSTDSVFQHGFGVWGQHAAADRIQGEERERDEAEREIFQESNVSGKSTPEEIVGADLFLATKLPWITLSLAVVVVAGSVHFIVHFAVIYSLASSVHNSRTTMGLFGQYPSALSQVLLVSFTCFCGPGLYNALSSVAAGVSDETIAYNASAVLYACFSLSGLFAGGIVNVIGPKWTLAIGASGYVLLSASLLVMDKGLDVDTKTYSDGATNFFYAANAILGVCAGFLWTAQGQMCMAYPTVETKGTYFSYFWILFNLGGTLGGLITFGTNFDNNGGVSASTATYVVFLVLMTLGVISALFVANPENVVRNDGSRVTVEHLPNPATEVFETFKLFLDPKMLLLFPLFAYSNWFYNYHTFYNSSIFNSRTGGFSSAFYWGAQMLGAYVIGVYLDRPGNKKAKALQSIIVLTVLIFVMWGVGLYVQIDLDLGLKEKKKNLDLTDGPFVIKFLLYFFYGFNDSICQVWAYWLMGQFSDNLATLGRYAGYYKAVHQRHRQLGPRNRWNRGGVPVGPDLHGQLPRLWGL</sequence>
<feature type="transmembrane region" description="Helical" evidence="6">
    <location>
        <begin position="447"/>
        <end position="467"/>
    </location>
</feature>
<feature type="transmembrane region" description="Helical" evidence="6">
    <location>
        <begin position="155"/>
        <end position="176"/>
    </location>
</feature>
<dbReference type="SUPFAM" id="SSF103473">
    <property type="entry name" value="MFS general substrate transporter"/>
    <property type="match status" value="1"/>
</dbReference>
<feature type="transmembrane region" description="Helical" evidence="6">
    <location>
        <begin position="418"/>
        <end position="435"/>
    </location>
</feature>
<feature type="transmembrane region" description="Helical" evidence="6">
    <location>
        <begin position="487"/>
        <end position="510"/>
    </location>
</feature>
<evidence type="ECO:0000256" key="5">
    <source>
        <dbReference type="SAM" id="Coils"/>
    </source>
</evidence>
<feature type="transmembrane region" description="Helical" evidence="6">
    <location>
        <begin position="324"/>
        <end position="345"/>
    </location>
</feature>
<evidence type="ECO:0000256" key="1">
    <source>
        <dbReference type="ARBA" id="ARBA00004141"/>
    </source>
</evidence>
<dbReference type="InterPro" id="IPR051617">
    <property type="entry name" value="UNC-93-like_regulator"/>
</dbReference>
<feature type="transmembrane region" description="Helical" evidence="6">
    <location>
        <begin position="109"/>
        <end position="135"/>
    </location>
</feature>
<evidence type="ECO:0000256" key="3">
    <source>
        <dbReference type="ARBA" id="ARBA00022989"/>
    </source>
</evidence>
<name>W4G1R8_APHAT</name>
<keyword evidence="3 6" id="KW-1133">Transmembrane helix</keyword>
<dbReference type="STRING" id="112090.W4G1R8"/>
<organism evidence="7">
    <name type="scientific">Aphanomyces astaci</name>
    <name type="common">Crayfish plague agent</name>
    <dbReference type="NCBI Taxonomy" id="112090"/>
    <lineage>
        <taxon>Eukaryota</taxon>
        <taxon>Sar</taxon>
        <taxon>Stramenopiles</taxon>
        <taxon>Oomycota</taxon>
        <taxon>Saprolegniomycetes</taxon>
        <taxon>Saprolegniales</taxon>
        <taxon>Verrucalvaceae</taxon>
        <taxon>Aphanomyces</taxon>
    </lineage>
</organism>
<accession>W4G1R8</accession>
<keyword evidence="5" id="KW-0175">Coiled coil</keyword>
<feature type="transmembrane region" description="Helical" evidence="6">
    <location>
        <begin position="382"/>
        <end position="398"/>
    </location>
</feature>
<gene>
    <name evidence="7" type="ORF">H257_12044</name>
</gene>
<comment type="subcellular location">
    <subcellularLocation>
        <location evidence="1">Membrane</location>
        <topology evidence="1">Multi-pass membrane protein</topology>
    </subcellularLocation>
</comment>
<proteinExistence type="predicted"/>
<evidence type="ECO:0000256" key="4">
    <source>
        <dbReference type="ARBA" id="ARBA00023136"/>
    </source>
</evidence>
<feature type="transmembrane region" description="Helical" evidence="6">
    <location>
        <begin position="25"/>
        <end position="43"/>
    </location>
</feature>
<dbReference type="RefSeq" id="XP_009837448.1">
    <property type="nucleotide sequence ID" value="XM_009839146.1"/>
</dbReference>
<dbReference type="OrthoDB" id="65530at2759"/>
<dbReference type="GeneID" id="20814040"/>
<dbReference type="Gene3D" id="1.20.1250.20">
    <property type="entry name" value="MFS general substrate transporter like domains"/>
    <property type="match status" value="1"/>
</dbReference>
<dbReference type="InterPro" id="IPR010291">
    <property type="entry name" value="Ion_channel_UNC-93"/>
</dbReference>